<reference evidence="1" key="1">
    <citation type="submission" date="2023-03" db="EMBL/GenBank/DDBJ databases">
        <title>Massive genome expansion in bonnet fungi (Mycena s.s.) driven by repeated elements and novel gene families across ecological guilds.</title>
        <authorList>
            <consortium name="Lawrence Berkeley National Laboratory"/>
            <person name="Harder C.B."/>
            <person name="Miyauchi S."/>
            <person name="Viragh M."/>
            <person name="Kuo A."/>
            <person name="Thoen E."/>
            <person name="Andreopoulos B."/>
            <person name="Lu D."/>
            <person name="Skrede I."/>
            <person name="Drula E."/>
            <person name="Henrissat B."/>
            <person name="Morin E."/>
            <person name="Kohler A."/>
            <person name="Barry K."/>
            <person name="LaButti K."/>
            <person name="Morin E."/>
            <person name="Salamov A."/>
            <person name="Lipzen A."/>
            <person name="Mereny Z."/>
            <person name="Hegedus B."/>
            <person name="Baldrian P."/>
            <person name="Stursova M."/>
            <person name="Weitz H."/>
            <person name="Taylor A."/>
            <person name="Grigoriev I.V."/>
            <person name="Nagy L.G."/>
            <person name="Martin F."/>
            <person name="Kauserud H."/>
        </authorList>
    </citation>
    <scope>NUCLEOTIDE SEQUENCE</scope>
    <source>
        <strain evidence="1">CBHHK182m</strain>
    </source>
</reference>
<sequence length="355" mass="40524">MQDDQRARAERISNSLLVQAIRWSTQGVRDESWTLWDENRFSLRDSPYFKFTQLAEHVKAITMFTLPKTQHGLFKRHFCGYRDAHSGSAGNATSDVGDDYFALRVIDFVASEMGAPTISWGPTTPWSFNLELRGRALEVMDLLKNWPEVIIAAKASGDNYKAQNTTRLAEAEAAILPGNPETLHKKALYNNCTRNFQKHRYELILRNFRLAALALGWYLSGNFDTSQQVVLKGLKERGFQKEIEAEETTLTAGMKNTKINLPFKLALFISPITLLLPKPLATWKFHEGQLIYIYKTLRDFECPEDLMTIEGLLFKELLKVSQGIKIAEKGLADFYTEAQAVTYKSNYWFPNLFSA</sequence>
<comment type="caution">
    <text evidence="1">The sequence shown here is derived from an EMBL/GenBank/DDBJ whole genome shotgun (WGS) entry which is preliminary data.</text>
</comment>
<accession>A0AAD7JUL4</accession>
<proteinExistence type="predicted"/>
<gene>
    <name evidence="1" type="ORF">B0H16DRAFT_219461</name>
</gene>
<dbReference type="AlphaFoldDB" id="A0AAD7JUL4"/>
<keyword evidence="2" id="KW-1185">Reference proteome</keyword>
<evidence type="ECO:0000313" key="1">
    <source>
        <dbReference type="EMBL" id="KAJ7770698.1"/>
    </source>
</evidence>
<dbReference type="Proteomes" id="UP001215598">
    <property type="component" value="Unassembled WGS sequence"/>
</dbReference>
<organism evidence="1 2">
    <name type="scientific">Mycena metata</name>
    <dbReference type="NCBI Taxonomy" id="1033252"/>
    <lineage>
        <taxon>Eukaryota</taxon>
        <taxon>Fungi</taxon>
        <taxon>Dikarya</taxon>
        <taxon>Basidiomycota</taxon>
        <taxon>Agaricomycotina</taxon>
        <taxon>Agaricomycetes</taxon>
        <taxon>Agaricomycetidae</taxon>
        <taxon>Agaricales</taxon>
        <taxon>Marasmiineae</taxon>
        <taxon>Mycenaceae</taxon>
        <taxon>Mycena</taxon>
    </lineage>
</organism>
<name>A0AAD7JUL4_9AGAR</name>
<evidence type="ECO:0000313" key="2">
    <source>
        <dbReference type="Proteomes" id="UP001215598"/>
    </source>
</evidence>
<dbReference type="EMBL" id="JARKIB010000016">
    <property type="protein sequence ID" value="KAJ7770698.1"/>
    <property type="molecule type" value="Genomic_DNA"/>
</dbReference>
<protein>
    <submittedName>
        <fullName evidence="1">Uncharacterized protein</fullName>
    </submittedName>
</protein>